<proteinExistence type="predicted"/>
<sequence length="43" mass="5043">MKETVFQGLLYFTALWRRNAVPSQSCLFTPFNFWLRSSLSVSI</sequence>
<dbReference type="RefSeq" id="XP_067918405.1">
    <property type="nucleotide sequence ID" value="XM_068069622.1"/>
</dbReference>
<dbReference type="VEuPathDB" id="ToxoDB:CSUI_009506"/>
<dbReference type="Proteomes" id="UP000221165">
    <property type="component" value="Unassembled WGS sequence"/>
</dbReference>
<dbReference type="AlphaFoldDB" id="A0A2C6K355"/>
<evidence type="ECO:0000313" key="2">
    <source>
        <dbReference type="Proteomes" id="UP000221165"/>
    </source>
</evidence>
<organism evidence="1 2">
    <name type="scientific">Cystoisospora suis</name>
    <dbReference type="NCBI Taxonomy" id="483139"/>
    <lineage>
        <taxon>Eukaryota</taxon>
        <taxon>Sar</taxon>
        <taxon>Alveolata</taxon>
        <taxon>Apicomplexa</taxon>
        <taxon>Conoidasida</taxon>
        <taxon>Coccidia</taxon>
        <taxon>Eucoccidiorida</taxon>
        <taxon>Eimeriorina</taxon>
        <taxon>Sarcocystidae</taxon>
        <taxon>Cystoisospora</taxon>
    </lineage>
</organism>
<gene>
    <name evidence="1" type="ORF">CSUI_009506</name>
</gene>
<comment type="caution">
    <text evidence="1">The sequence shown here is derived from an EMBL/GenBank/DDBJ whole genome shotgun (WGS) entry which is preliminary data.</text>
</comment>
<evidence type="ECO:0000313" key="1">
    <source>
        <dbReference type="EMBL" id="PHJ16680.1"/>
    </source>
</evidence>
<keyword evidence="2" id="KW-1185">Reference proteome</keyword>
<reference evidence="1 2" key="1">
    <citation type="journal article" date="2017" name="Int. J. Parasitol.">
        <title>The genome of the protozoan parasite Cystoisospora suis and a reverse vaccinology approach to identify vaccine candidates.</title>
        <authorList>
            <person name="Palmieri N."/>
            <person name="Shrestha A."/>
            <person name="Ruttkowski B."/>
            <person name="Beck T."/>
            <person name="Vogl C."/>
            <person name="Tomley F."/>
            <person name="Blake D.P."/>
            <person name="Joachim A."/>
        </authorList>
    </citation>
    <scope>NUCLEOTIDE SEQUENCE [LARGE SCALE GENOMIC DNA]</scope>
    <source>
        <strain evidence="1 2">Wien I</strain>
    </source>
</reference>
<dbReference type="GeneID" id="94432833"/>
<accession>A0A2C6K355</accession>
<protein>
    <submittedName>
        <fullName evidence="1">Uncharacterized protein</fullName>
    </submittedName>
</protein>
<name>A0A2C6K355_9APIC</name>
<dbReference type="EMBL" id="MIGC01005691">
    <property type="protein sequence ID" value="PHJ16680.1"/>
    <property type="molecule type" value="Genomic_DNA"/>
</dbReference>